<dbReference type="RefSeq" id="WP_075858671.1">
    <property type="nucleotide sequence ID" value="NZ_BDJK01000009.1"/>
</dbReference>
<dbReference type="Gene3D" id="3.40.50.740">
    <property type="match status" value="1"/>
</dbReference>
<dbReference type="PANTHER" id="PTHR43742">
    <property type="entry name" value="TRIMETHYLAMINE-N-OXIDE REDUCTASE"/>
    <property type="match status" value="1"/>
</dbReference>
<evidence type="ECO:0000256" key="4">
    <source>
        <dbReference type="ARBA" id="ARBA00022485"/>
    </source>
</evidence>
<dbReference type="InterPro" id="IPR006655">
    <property type="entry name" value="Mopterin_OxRdtase_prok_CS"/>
</dbReference>
<dbReference type="GO" id="GO:0016491">
    <property type="term" value="F:oxidoreductase activity"/>
    <property type="evidence" value="ECO:0007669"/>
    <property type="project" value="UniProtKB-KW"/>
</dbReference>
<accession>A0A1L8CTD4</accession>
<organism evidence="13 14">
    <name type="scientific">Carboxydothermus pertinax</name>
    <dbReference type="NCBI Taxonomy" id="870242"/>
    <lineage>
        <taxon>Bacteria</taxon>
        <taxon>Bacillati</taxon>
        <taxon>Bacillota</taxon>
        <taxon>Clostridia</taxon>
        <taxon>Thermoanaerobacterales</taxon>
        <taxon>Thermoanaerobacteraceae</taxon>
        <taxon>Carboxydothermus</taxon>
    </lineage>
</organism>
<evidence type="ECO:0000256" key="11">
    <source>
        <dbReference type="SAM" id="SignalP"/>
    </source>
</evidence>
<dbReference type="PROSITE" id="PS51318">
    <property type="entry name" value="TAT"/>
    <property type="match status" value="1"/>
</dbReference>
<dbReference type="InterPro" id="IPR006311">
    <property type="entry name" value="TAT_signal"/>
</dbReference>
<evidence type="ECO:0000256" key="2">
    <source>
        <dbReference type="ARBA" id="ARBA00001966"/>
    </source>
</evidence>
<comment type="cofactor">
    <cofactor evidence="1">
        <name>Mo-bis(molybdopterin guanine dinucleotide)</name>
        <dbReference type="ChEBI" id="CHEBI:60539"/>
    </cofactor>
</comment>
<evidence type="ECO:0000256" key="6">
    <source>
        <dbReference type="ARBA" id="ARBA00022723"/>
    </source>
</evidence>
<dbReference type="PROSITE" id="PS00932">
    <property type="entry name" value="MOLYBDOPTERIN_PROK_3"/>
    <property type="match status" value="1"/>
</dbReference>
<keyword evidence="14" id="KW-1185">Reference proteome</keyword>
<dbReference type="Gene3D" id="2.40.40.20">
    <property type="match status" value="1"/>
</dbReference>
<proteinExistence type="inferred from homology"/>
<dbReference type="GO" id="GO:0051539">
    <property type="term" value="F:4 iron, 4 sulfur cluster binding"/>
    <property type="evidence" value="ECO:0007669"/>
    <property type="project" value="UniProtKB-KW"/>
</dbReference>
<dbReference type="CDD" id="cd02778">
    <property type="entry name" value="MopB_CT_Thiosulfate-R-like"/>
    <property type="match status" value="1"/>
</dbReference>
<evidence type="ECO:0000256" key="10">
    <source>
        <dbReference type="ARBA" id="ARBA00023014"/>
    </source>
</evidence>
<feature type="signal peptide" evidence="11">
    <location>
        <begin position="1"/>
        <end position="19"/>
    </location>
</feature>
<dbReference type="Pfam" id="PF04879">
    <property type="entry name" value="Molybdop_Fe4S4"/>
    <property type="match status" value="1"/>
</dbReference>
<evidence type="ECO:0000313" key="14">
    <source>
        <dbReference type="Proteomes" id="UP000187485"/>
    </source>
</evidence>
<evidence type="ECO:0000256" key="9">
    <source>
        <dbReference type="ARBA" id="ARBA00023004"/>
    </source>
</evidence>
<keyword evidence="5" id="KW-0500">Molybdenum</keyword>
<evidence type="ECO:0000313" key="13">
    <source>
        <dbReference type="EMBL" id="GAV22181.1"/>
    </source>
</evidence>
<dbReference type="InterPro" id="IPR027467">
    <property type="entry name" value="MopterinOxRdtase_cofactor_BS"/>
</dbReference>
<dbReference type="SUPFAM" id="SSF53706">
    <property type="entry name" value="Formate dehydrogenase/DMSO reductase, domains 1-3"/>
    <property type="match status" value="1"/>
</dbReference>
<keyword evidence="7 11" id="KW-0732">Signal</keyword>
<sequence>MKLTRRSFLKASAATGALAALSGGVMSFERWSAKAAESSDVKMIPSICEMCGTKCGIIVKVKNGRVVKIEGNKDHPNGKGKICARGNAGMKLLYDPDRLKQPLKREGDKFVPISWEQAFREIGEKLKEIKAKYGPEALVWSTHPELVNDYEVIFNQAFGSPNLSPHAPTCYSPRNAAYKAIYGDVPTVDYGNVKYYISCGRNLVEGISVSQVTGIMKAKEKGAKIIVLDPRYSNFAALASEWVPIRPGTDLAFLLAMIYLIIKNEWYDKEFVANYTVGFDEVAAEVEKYTPKWAEEITGIPAATIERITEEFAKAKPAAVIDPGWHTSRYMNSTEMVRAGAVINALMGNLGQKGGLKFSKYNFTKVEEREGLWPKLEKPKAKRFDGAGGEKWPLAKGLGMIQMLPEHILSGEPYPIKAYIANHHNPVRSAGNSKKWIEALKKLDLVVVIDVQMSETALMAHYVLPESTYLERFDPPQIAGNAVALRQPAVKPLHNTMGADDIIKELAHEVGIGQYFNYTLEQFSDQMLKPFNVTFKQLMEKGVIALDDGKPVNKVPEIKTESKKIELSSPAFEKAGTKRVPTWVPPGVTERNGKLRFLHGHTAVHTHTSTFNNEYLHALMPENVLWINTRTAEKLGINNGDLVEVKSDYGKVTIKAKVTEAIHPDAVFMVHGFGGFSPYQKKAYHKGASTSFIVPNHAEPLSGASADCEVLVEVRKIGGGANA</sequence>
<evidence type="ECO:0000256" key="5">
    <source>
        <dbReference type="ARBA" id="ARBA00022505"/>
    </source>
</evidence>
<dbReference type="STRING" id="870242.cpu_06910"/>
<dbReference type="Gene3D" id="3.40.228.10">
    <property type="entry name" value="Dimethylsulfoxide Reductase, domain 2"/>
    <property type="match status" value="1"/>
</dbReference>
<dbReference type="SUPFAM" id="SSF50692">
    <property type="entry name" value="ADC-like"/>
    <property type="match status" value="1"/>
</dbReference>
<dbReference type="NCBIfam" id="TIGR01409">
    <property type="entry name" value="TAT_signal_seq"/>
    <property type="match status" value="1"/>
</dbReference>
<dbReference type="Pfam" id="PF00384">
    <property type="entry name" value="Molybdopterin"/>
    <property type="match status" value="1"/>
</dbReference>
<dbReference type="GO" id="GO:0046872">
    <property type="term" value="F:metal ion binding"/>
    <property type="evidence" value="ECO:0007669"/>
    <property type="project" value="UniProtKB-KW"/>
</dbReference>
<dbReference type="InterPro" id="IPR009010">
    <property type="entry name" value="Asp_de-COase-like_dom_sf"/>
</dbReference>
<evidence type="ECO:0000256" key="8">
    <source>
        <dbReference type="ARBA" id="ARBA00023002"/>
    </source>
</evidence>
<keyword evidence="10" id="KW-0411">Iron-sulfur</keyword>
<evidence type="ECO:0000256" key="7">
    <source>
        <dbReference type="ARBA" id="ARBA00022729"/>
    </source>
</evidence>
<dbReference type="Gene3D" id="3.30.2070.10">
    <property type="entry name" value="Formate dehydrogenase/DMSO reductase"/>
    <property type="match status" value="1"/>
</dbReference>
<dbReference type="SMART" id="SM00926">
    <property type="entry name" value="Molybdop_Fe4S4"/>
    <property type="match status" value="1"/>
</dbReference>
<dbReference type="InterPro" id="IPR006963">
    <property type="entry name" value="Mopterin_OxRdtase_4Fe-4S_dom"/>
</dbReference>
<dbReference type="InterPro" id="IPR019546">
    <property type="entry name" value="TAT_signal_bac_arc"/>
</dbReference>
<dbReference type="OrthoDB" id="9803192at2"/>
<comment type="cofactor">
    <cofactor evidence="2">
        <name>[4Fe-4S] cluster</name>
        <dbReference type="ChEBI" id="CHEBI:49883"/>
    </cofactor>
</comment>
<dbReference type="InterPro" id="IPR006656">
    <property type="entry name" value="Mopterin_OxRdtase"/>
</dbReference>
<dbReference type="PANTHER" id="PTHR43742:SF9">
    <property type="entry name" value="TETRATHIONATE REDUCTASE SUBUNIT A"/>
    <property type="match status" value="1"/>
</dbReference>
<keyword evidence="8" id="KW-0560">Oxidoreductase</keyword>
<dbReference type="CDD" id="cd02755">
    <property type="entry name" value="MopB_Thiosulfate-R-like"/>
    <property type="match status" value="1"/>
</dbReference>
<feature type="chain" id="PRO_5038435540" evidence="11">
    <location>
        <begin position="20"/>
        <end position="723"/>
    </location>
</feature>
<dbReference type="EMBL" id="BDJK01000009">
    <property type="protein sequence ID" value="GAV22181.1"/>
    <property type="molecule type" value="Genomic_DNA"/>
</dbReference>
<dbReference type="Gene3D" id="2.20.25.90">
    <property type="entry name" value="ADC-like domains"/>
    <property type="match status" value="1"/>
</dbReference>
<name>A0A1L8CTD4_9THEO</name>
<keyword evidence="6" id="KW-0479">Metal-binding</keyword>
<feature type="domain" description="4Fe-4S Mo/W bis-MGD-type" evidence="12">
    <location>
        <begin position="41"/>
        <end position="97"/>
    </location>
</feature>
<evidence type="ECO:0000256" key="1">
    <source>
        <dbReference type="ARBA" id="ARBA00001942"/>
    </source>
</evidence>
<reference evidence="14" key="1">
    <citation type="submission" date="2016-12" db="EMBL/GenBank/DDBJ databases">
        <title>Draft Genome Sequences od Carboxydothermus pertinax and islandicus, Hydrogenogenic Carboxydotrophic Bacteria.</title>
        <authorList>
            <person name="Fukuyama Y."/>
            <person name="Ohmae K."/>
            <person name="Yoneda Y."/>
            <person name="Yoshida T."/>
            <person name="Sako Y."/>
        </authorList>
    </citation>
    <scope>NUCLEOTIDE SEQUENCE [LARGE SCALE GENOMIC DNA]</scope>
    <source>
        <strain evidence="14">Ug1</strain>
    </source>
</reference>
<keyword evidence="4" id="KW-0004">4Fe-4S</keyword>
<comment type="caution">
    <text evidence="13">The sequence shown here is derived from an EMBL/GenBank/DDBJ whole genome shotgun (WGS) entry which is preliminary data.</text>
</comment>
<dbReference type="PROSITE" id="PS00551">
    <property type="entry name" value="MOLYBDOPTERIN_PROK_1"/>
    <property type="match status" value="1"/>
</dbReference>
<comment type="similarity">
    <text evidence="3">Belongs to the prokaryotic molybdopterin-containing oxidoreductase family.</text>
</comment>
<evidence type="ECO:0000256" key="3">
    <source>
        <dbReference type="ARBA" id="ARBA00010312"/>
    </source>
</evidence>
<gene>
    <name evidence="13" type="ORF">cpu_06910</name>
</gene>
<evidence type="ECO:0000259" key="12">
    <source>
        <dbReference type="PROSITE" id="PS51669"/>
    </source>
</evidence>
<dbReference type="PROSITE" id="PS51669">
    <property type="entry name" value="4FE4S_MOW_BIS_MGD"/>
    <property type="match status" value="1"/>
</dbReference>
<dbReference type="AlphaFoldDB" id="A0A1L8CTD4"/>
<dbReference type="GO" id="GO:0043546">
    <property type="term" value="F:molybdopterin cofactor binding"/>
    <property type="evidence" value="ECO:0007669"/>
    <property type="project" value="InterPro"/>
</dbReference>
<protein>
    <submittedName>
        <fullName evidence="13">Molybdopterin oxidoreductase</fullName>
    </submittedName>
</protein>
<dbReference type="InterPro" id="IPR050612">
    <property type="entry name" value="Prok_Mopterin_Oxidored"/>
</dbReference>
<dbReference type="InterPro" id="IPR006657">
    <property type="entry name" value="MoPterin_dinucl-bd_dom"/>
</dbReference>
<dbReference type="Pfam" id="PF01568">
    <property type="entry name" value="Molydop_binding"/>
    <property type="match status" value="1"/>
</dbReference>
<dbReference type="Proteomes" id="UP000187485">
    <property type="component" value="Unassembled WGS sequence"/>
</dbReference>
<keyword evidence="9" id="KW-0408">Iron</keyword>
<dbReference type="Pfam" id="PF10518">
    <property type="entry name" value="TAT_signal"/>
    <property type="match status" value="1"/>
</dbReference>